<protein>
    <submittedName>
        <fullName evidence="2">Uncharacterized protein</fullName>
    </submittedName>
</protein>
<feature type="non-terminal residue" evidence="2">
    <location>
        <position position="105"/>
    </location>
</feature>
<accession>A0A392SEJ6</accession>
<organism evidence="2 3">
    <name type="scientific">Trifolium medium</name>
    <dbReference type="NCBI Taxonomy" id="97028"/>
    <lineage>
        <taxon>Eukaryota</taxon>
        <taxon>Viridiplantae</taxon>
        <taxon>Streptophyta</taxon>
        <taxon>Embryophyta</taxon>
        <taxon>Tracheophyta</taxon>
        <taxon>Spermatophyta</taxon>
        <taxon>Magnoliopsida</taxon>
        <taxon>eudicotyledons</taxon>
        <taxon>Gunneridae</taxon>
        <taxon>Pentapetalae</taxon>
        <taxon>rosids</taxon>
        <taxon>fabids</taxon>
        <taxon>Fabales</taxon>
        <taxon>Fabaceae</taxon>
        <taxon>Papilionoideae</taxon>
        <taxon>50 kb inversion clade</taxon>
        <taxon>NPAAA clade</taxon>
        <taxon>Hologalegina</taxon>
        <taxon>IRL clade</taxon>
        <taxon>Trifolieae</taxon>
        <taxon>Trifolium</taxon>
    </lineage>
</organism>
<dbReference type="EMBL" id="LXQA010371424">
    <property type="protein sequence ID" value="MCI47363.1"/>
    <property type="molecule type" value="Genomic_DNA"/>
</dbReference>
<reference evidence="2 3" key="1">
    <citation type="journal article" date="2018" name="Front. Plant Sci.">
        <title>Red Clover (Trifolium pratense) and Zigzag Clover (T. medium) - A Picture of Genomic Similarities and Differences.</title>
        <authorList>
            <person name="Dluhosova J."/>
            <person name="Istvanek J."/>
            <person name="Nedelnik J."/>
            <person name="Repkova J."/>
        </authorList>
    </citation>
    <scope>NUCLEOTIDE SEQUENCE [LARGE SCALE GENOMIC DNA]</scope>
    <source>
        <strain evidence="3">cv. 10/8</strain>
        <tissue evidence="2">Leaf</tissue>
    </source>
</reference>
<dbReference type="AlphaFoldDB" id="A0A392SEJ6"/>
<evidence type="ECO:0000256" key="1">
    <source>
        <dbReference type="SAM" id="MobiDB-lite"/>
    </source>
</evidence>
<proteinExistence type="predicted"/>
<keyword evidence="3" id="KW-1185">Reference proteome</keyword>
<sequence>MSESMKTISEEQLQAFILKAREKKNRPPATAVPDPLLQLVVDDPTSKGSKKKNQDETARISIEIPKMGEDVAAEGDETSALAPLTKKKRATRSSTGRALLQGGST</sequence>
<feature type="compositionally biased region" description="Polar residues" evidence="1">
    <location>
        <begin position="92"/>
        <end position="105"/>
    </location>
</feature>
<comment type="caution">
    <text evidence="2">The sequence shown here is derived from an EMBL/GenBank/DDBJ whole genome shotgun (WGS) entry which is preliminary data.</text>
</comment>
<evidence type="ECO:0000313" key="3">
    <source>
        <dbReference type="Proteomes" id="UP000265520"/>
    </source>
</evidence>
<feature type="region of interest" description="Disordered" evidence="1">
    <location>
        <begin position="69"/>
        <end position="105"/>
    </location>
</feature>
<evidence type="ECO:0000313" key="2">
    <source>
        <dbReference type="EMBL" id="MCI47363.1"/>
    </source>
</evidence>
<name>A0A392SEJ6_9FABA</name>
<dbReference type="Proteomes" id="UP000265520">
    <property type="component" value="Unassembled WGS sequence"/>
</dbReference>